<evidence type="ECO:0000256" key="9">
    <source>
        <dbReference type="ARBA" id="ARBA00023237"/>
    </source>
</evidence>
<dbReference type="EMBL" id="CP034549">
    <property type="protein sequence ID" value="AZQ45158.1"/>
    <property type="molecule type" value="Genomic_DNA"/>
</dbReference>
<keyword evidence="5" id="KW-0732">Signal</keyword>
<feature type="domain" description="TonB-dependent receptor plug" evidence="13">
    <location>
        <begin position="89"/>
        <end position="196"/>
    </location>
</feature>
<dbReference type="Pfam" id="PF07715">
    <property type="entry name" value="Plug"/>
    <property type="match status" value="1"/>
</dbReference>
<dbReference type="PANTHER" id="PTHR30069:SF29">
    <property type="entry name" value="HEMOGLOBIN AND HEMOGLOBIN-HAPTOGLOBIN-BINDING PROTEIN 1-RELATED"/>
    <property type="match status" value="1"/>
</dbReference>
<gene>
    <name evidence="14" type="ORF">EJ995_03765</name>
</gene>
<dbReference type="GO" id="GO:0015344">
    <property type="term" value="F:siderophore uptake transmembrane transporter activity"/>
    <property type="evidence" value="ECO:0007669"/>
    <property type="project" value="TreeGrafter"/>
</dbReference>
<dbReference type="InterPro" id="IPR039426">
    <property type="entry name" value="TonB-dep_rcpt-like"/>
</dbReference>
<sequence>MNNETGEPIPNVAVYNKEKTKSAIADFDGFVDLIKFDDKETIFFQTMSFKTLKSSKRDILAHGDLVKLTPVSQGMNPVVISVSKFEQRKQDIPQKIISTSAQEIKFNNPQTSADLLQQTGQVYVQKSQQGGGSPLIRGFSTNRLLITVDGVRMNNATFRGGNLQNVISIDPLCVERTEIILGPGSVVYGSDAIGGVMNFYTQSPVFATDSITNFAGNALLRYATANNENTAHLDFKYGTQRFASATSISFNSYGDLHMGSNGPDEYLRNQYVVRRDDEDLLVDNSDPQRQIPTGFDQLNLLQKFSYKPSSDWQLDAGLIYTQTSDYSRYDALIRFRESGNPISAQWYYGPQRWLMLNARATHRGNGRLYDKAIITQAYQKFNESRNNRDFQDVELFENDEQVDALTTAIDFERRNRENNVLFYGAEYVYNKVGSEGSIFDIETGNRRAAASRYPDGSTWESLAAYVSYQWRIEENLTLQSGARYNHIWIDAQFDDEFFDFPFSEATVNTGALTGAIGATYLPDPSWELRANLSTAFRAPNIDDIGKIFDPSPGTVVVPNPDVDSEYSYNTELGVKKRVGDQLTIEVAGYYTLLDDALVARDFELNGEDQIIYQGELSQVQAIQNAERAMIYGVEIGMDYKLNDEWNLYGHYTWLDGEQEEEDGTTVAVRHVAPAFGDFHVVYDHDRFKADAFVLFNGQFDFNELAPSQQDRPYLYAQDENGNPFSPSWYTLNLRSRYEINKALSVNATLENITDQRYRTYSSGIAAAGRNLILALDYSF</sequence>
<keyword evidence="8 14" id="KW-0675">Receptor</keyword>
<evidence type="ECO:0000259" key="13">
    <source>
        <dbReference type="Pfam" id="PF07715"/>
    </source>
</evidence>
<dbReference type="OrthoDB" id="9764669at2"/>
<keyword evidence="7 10" id="KW-0472">Membrane</keyword>
<accession>A0A3S9N184</accession>
<feature type="domain" description="TonB-dependent receptor-like beta-barrel" evidence="12">
    <location>
        <begin position="312"/>
        <end position="752"/>
    </location>
</feature>
<dbReference type="InterPro" id="IPR010917">
    <property type="entry name" value="TonB_rcpt_CS"/>
</dbReference>
<evidence type="ECO:0000256" key="8">
    <source>
        <dbReference type="ARBA" id="ARBA00023170"/>
    </source>
</evidence>
<evidence type="ECO:0000313" key="14">
    <source>
        <dbReference type="EMBL" id="AZQ45158.1"/>
    </source>
</evidence>
<evidence type="ECO:0000256" key="7">
    <source>
        <dbReference type="ARBA" id="ARBA00023136"/>
    </source>
</evidence>
<protein>
    <submittedName>
        <fullName evidence="14">TonB-dependent receptor</fullName>
    </submittedName>
</protein>
<reference evidence="14 15" key="1">
    <citation type="submission" date="2018-12" db="EMBL/GenBank/DDBJ databases">
        <title>Complete genome of Nonlabens sp. MJ115.</title>
        <authorList>
            <person name="Choi H.S."/>
            <person name="Jung J."/>
        </authorList>
    </citation>
    <scope>NUCLEOTIDE SEQUENCE [LARGE SCALE GENOMIC DNA]</scope>
    <source>
        <strain evidence="14 15">MJ115</strain>
    </source>
</reference>
<evidence type="ECO:0000259" key="12">
    <source>
        <dbReference type="Pfam" id="PF00593"/>
    </source>
</evidence>
<dbReference type="GO" id="GO:0009279">
    <property type="term" value="C:cell outer membrane"/>
    <property type="evidence" value="ECO:0007669"/>
    <property type="project" value="UniProtKB-SubCell"/>
</dbReference>
<organism evidence="14 15">
    <name type="scientific">Nonlabens ponticola</name>
    <dbReference type="NCBI Taxonomy" id="2496866"/>
    <lineage>
        <taxon>Bacteria</taxon>
        <taxon>Pseudomonadati</taxon>
        <taxon>Bacteroidota</taxon>
        <taxon>Flavobacteriia</taxon>
        <taxon>Flavobacteriales</taxon>
        <taxon>Flavobacteriaceae</taxon>
        <taxon>Nonlabens</taxon>
    </lineage>
</organism>
<evidence type="ECO:0000256" key="5">
    <source>
        <dbReference type="ARBA" id="ARBA00022729"/>
    </source>
</evidence>
<evidence type="ECO:0000256" key="3">
    <source>
        <dbReference type="ARBA" id="ARBA00022452"/>
    </source>
</evidence>
<dbReference type="Proteomes" id="UP000279600">
    <property type="component" value="Chromosome"/>
</dbReference>
<dbReference type="InterPro" id="IPR000531">
    <property type="entry name" value="Beta-barrel_TonB"/>
</dbReference>
<evidence type="ECO:0000256" key="4">
    <source>
        <dbReference type="ARBA" id="ARBA00022692"/>
    </source>
</evidence>
<keyword evidence="2 10" id="KW-0813">Transport</keyword>
<dbReference type="InterPro" id="IPR037066">
    <property type="entry name" value="Plug_dom_sf"/>
</dbReference>
<dbReference type="SUPFAM" id="SSF56935">
    <property type="entry name" value="Porins"/>
    <property type="match status" value="1"/>
</dbReference>
<keyword evidence="4 10" id="KW-0812">Transmembrane</keyword>
<evidence type="ECO:0000256" key="1">
    <source>
        <dbReference type="ARBA" id="ARBA00004571"/>
    </source>
</evidence>
<dbReference type="CDD" id="cd01347">
    <property type="entry name" value="ligand_gated_channel"/>
    <property type="match status" value="1"/>
</dbReference>
<keyword evidence="6 11" id="KW-0798">TonB box</keyword>
<keyword evidence="3 10" id="KW-1134">Transmembrane beta strand</keyword>
<dbReference type="InterPro" id="IPR036942">
    <property type="entry name" value="Beta-barrel_TonB_sf"/>
</dbReference>
<keyword evidence="15" id="KW-1185">Reference proteome</keyword>
<evidence type="ECO:0000256" key="2">
    <source>
        <dbReference type="ARBA" id="ARBA00022448"/>
    </source>
</evidence>
<dbReference type="PROSITE" id="PS52016">
    <property type="entry name" value="TONB_DEPENDENT_REC_3"/>
    <property type="match status" value="1"/>
</dbReference>
<comment type="similarity">
    <text evidence="10 11">Belongs to the TonB-dependent receptor family.</text>
</comment>
<dbReference type="KEGG" id="noj:EJ995_03765"/>
<dbReference type="PANTHER" id="PTHR30069">
    <property type="entry name" value="TONB-DEPENDENT OUTER MEMBRANE RECEPTOR"/>
    <property type="match status" value="1"/>
</dbReference>
<comment type="subcellular location">
    <subcellularLocation>
        <location evidence="1 10">Cell outer membrane</location>
        <topology evidence="1 10">Multi-pass membrane protein</topology>
    </subcellularLocation>
</comment>
<dbReference type="Pfam" id="PF00593">
    <property type="entry name" value="TonB_dep_Rec_b-barrel"/>
    <property type="match status" value="1"/>
</dbReference>
<dbReference type="Gene3D" id="2.170.130.10">
    <property type="entry name" value="TonB-dependent receptor, plug domain"/>
    <property type="match status" value="1"/>
</dbReference>
<evidence type="ECO:0000256" key="6">
    <source>
        <dbReference type="ARBA" id="ARBA00023077"/>
    </source>
</evidence>
<name>A0A3S9N184_9FLAO</name>
<evidence type="ECO:0000256" key="11">
    <source>
        <dbReference type="RuleBase" id="RU003357"/>
    </source>
</evidence>
<keyword evidence="9 10" id="KW-0998">Cell outer membrane</keyword>
<dbReference type="PROSITE" id="PS01156">
    <property type="entry name" value="TONB_DEPENDENT_REC_2"/>
    <property type="match status" value="1"/>
</dbReference>
<dbReference type="AlphaFoldDB" id="A0A3S9N184"/>
<dbReference type="GO" id="GO:0044718">
    <property type="term" value="P:siderophore transmembrane transport"/>
    <property type="evidence" value="ECO:0007669"/>
    <property type="project" value="TreeGrafter"/>
</dbReference>
<evidence type="ECO:0000313" key="15">
    <source>
        <dbReference type="Proteomes" id="UP000279600"/>
    </source>
</evidence>
<dbReference type="InterPro" id="IPR012910">
    <property type="entry name" value="Plug_dom"/>
</dbReference>
<proteinExistence type="inferred from homology"/>
<dbReference type="Gene3D" id="2.40.170.20">
    <property type="entry name" value="TonB-dependent receptor, beta-barrel domain"/>
    <property type="match status" value="1"/>
</dbReference>
<evidence type="ECO:0000256" key="10">
    <source>
        <dbReference type="PROSITE-ProRule" id="PRU01360"/>
    </source>
</evidence>